<name>A0ABX9FBY9_9BURK</name>
<feature type="transmembrane region" description="Helical" evidence="1">
    <location>
        <begin position="129"/>
        <end position="159"/>
    </location>
</feature>
<dbReference type="RefSeq" id="WP_112237339.1">
    <property type="nucleotide sequence ID" value="NZ_QMCH01000002.1"/>
</dbReference>
<dbReference type="InterPro" id="IPR002656">
    <property type="entry name" value="Acyl_transf_3_dom"/>
</dbReference>
<feature type="transmembrane region" description="Helical" evidence="1">
    <location>
        <begin position="171"/>
        <end position="193"/>
    </location>
</feature>
<feature type="transmembrane region" description="Helical" evidence="1">
    <location>
        <begin position="311"/>
        <end position="329"/>
    </location>
</feature>
<sequence length="344" mass="39702">MTGDTTNKWLEFPTSGLLLWFRAGWMAVDLFFVISGFVVGLAIFYDINSTVKTSENKFRKKFFINRFARIFPLYLLTLSISLIFVNPNLIFDHLPKNIFLHIFFLQNLFLEYRDSLNGVTWSLAPEVQFYLILLFFAPLLLRVKISILLIVFIGVAWFFRAELFSQFTTAITLWSASTNIFGVVDEFGIGFILSRIYFTPWGERLFKSNPFNLTLWLSLTLIVGYICQSIYWSIPDYYGSISPYTFLKTLLAISFGLLILFFCSLQVSGVYRVALSPFYYLGTISYGIYLWHMPILASINRVVGVPPTYQLATLLITSILAASISWHFFEKPIIDKCRKLQSSH</sequence>
<dbReference type="InterPro" id="IPR050879">
    <property type="entry name" value="Acyltransferase_3"/>
</dbReference>
<evidence type="ECO:0000256" key="1">
    <source>
        <dbReference type="SAM" id="Phobius"/>
    </source>
</evidence>
<gene>
    <name evidence="3" type="ORF">DP176_02960</name>
</gene>
<keyword evidence="4" id="KW-1185">Reference proteome</keyword>
<dbReference type="PANTHER" id="PTHR23028">
    <property type="entry name" value="ACETYLTRANSFERASE"/>
    <property type="match status" value="1"/>
</dbReference>
<proteinExistence type="predicted"/>
<dbReference type="Proteomes" id="UP000251072">
    <property type="component" value="Unassembled WGS sequence"/>
</dbReference>
<keyword evidence="1" id="KW-0812">Transmembrane</keyword>
<comment type="caution">
    <text evidence="3">The sequence shown here is derived from an EMBL/GenBank/DDBJ whole genome shotgun (WGS) entry which is preliminary data.</text>
</comment>
<evidence type="ECO:0000313" key="4">
    <source>
        <dbReference type="Proteomes" id="UP000251072"/>
    </source>
</evidence>
<organism evidence="3 4">
    <name type="scientific">Polynucleobacter paneuropaeus</name>
    <dbReference type="NCBI Taxonomy" id="2527775"/>
    <lineage>
        <taxon>Bacteria</taxon>
        <taxon>Pseudomonadati</taxon>
        <taxon>Pseudomonadota</taxon>
        <taxon>Betaproteobacteria</taxon>
        <taxon>Burkholderiales</taxon>
        <taxon>Burkholderiaceae</taxon>
        <taxon>Polynucleobacter</taxon>
    </lineage>
</organism>
<evidence type="ECO:0000313" key="3">
    <source>
        <dbReference type="EMBL" id="RAZ42805.1"/>
    </source>
</evidence>
<reference evidence="3 4" key="1">
    <citation type="submission" date="2018-06" db="EMBL/GenBank/DDBJ databases">
        <title>Genome of strain Polynucleobacter sp. FUKU-NW-11.</title>
        <authorList>
            <person name="Hahn M.W."/>
        </authorList>
    </citation>
    <scope>NUCLEOTIDE SEQUENCE [LARGE SCALE GENOMIC DNA]</scope>
    <source>
        <strain evidence="4">FUKU-NW11</strain>
    </source>
</reference>
<dbReference type="EMBL" id="QMCH01000002">
    <property type="protein sequence ID" value="RAZ42805.1"/>
    <property type="molecule type" value="Genomic_DNA"/>
</dbReference>
<feature type="transmembrane region" description="Helical" evidence="1">
    <location>
        <begin position="213"/>
        <end position="234"/>
    </location>
</feature>
<accession>A0ABX9FBY9</accession>
<feature type="transmembrane region" description="Helical" evidence="1">
    <location>
        <begin position="246"/>
        <end position="267"/>
    </location>
</feature>
<dbReference type="Pfam" id="PF01757">
    <property type="entry name" value="Acyl_transf_3"/>
    <property type="match status" value="1"/>
</dbReference>
<evidence type="ECO:0000259" key="2">
    <source>
        <dbReference type="Pfam" id="PF01757"/>
    </source>
</evidence>
<keyword evidence="1" id="KW-0472">Membrane</keyword>
<feature type="transmembrane region" description="Helical" evidence="1">
    <location>
        <begin position="20"/>
        <end position="45"/>
    </location>
</feature>
<feature type="domain" description="Acyltransferase 3" evidence="2">
    <location>
        <begin position="22"/>
        <end position="323"/>
    </location>
</feature>
<feature type="transmembrane region" description="Helical" evidence="1">
    <location>
        <begin position="66"/>
        <end position="85"/>
    </location>
</feature>
<dbReference type="PANTHER" id="PTHR23028:SF53">
    <property type="entry name" value="ACYL_TRANSF_3 DOMAIN-CONTAINING PROTEIN"/>
    <property type="match status" value="1"/>
</dbReference>
<keyword evidence="1" id="KW-1133">Transmembrane helix</keyword>
<protein>
    <recommendedName>
        <fullName evidence="2">Acyltransferase 3 domain-containing protein</fullName>
    </recommendedName>
</protein>
<feature type="transmembrane region" description="Helical" evidence="1">
    <location>
        <begin position="279"/>
        <end position="299"/>
    </location>
</feature>